<reference evidence="2 3" key="2">
    <citation type="submission" date="2019-11" db="EMBL/GenBank/DDBJ databases">
        <authorList>
            <person name="Lu H."/>
        </authorList>
    </citation>
    <scope>NUCLEOTIDE SEQUENCE [LARGE SCALE GENOMIC DNA]</scope>
    <source>
        <strain evidence="2 3">FIM1</strain>
    </source>
</reference>
<name>A0ABX6F144_KLUMA</name>
<dbReference type="EMBL" id="CP015059">
    <property type="protein sequence ID" value="QGN17092.1"/>
    <property type="molecule type" value="Genomic_DNA"/>
</dbReference>
<feature type="transmembrane region" description="Helical" evidence="1">
    <location>
        <begin position="6"/>
        <end position="27"/>
    </location>
</feature>
<evidence type="ECO:0000313" key="2">
    <source>
        <dbReference type="EMBL" id="QGN17092.1"/>
    </source>
</evidence>
<gene>
    <name evidence="2" type="ORF">FIM1_3823</name>
</gene>
<proteinExistence type="predicted"/>
<feature type="transmembrane region" description="Helical" evidence="1">
    <location>
        <begin position="78"/>
        <end position="107"/>
    </location>
</feature>
<accession>A0ABX6F144</accession>
<evidence type="ECO:0000313" key="3">
    <source>
        <dbReference type="Proteomes" id="UP000422736"/>
    </source>
</evidence>
<evidence type="ECO:0000256" key="1">
    <source>
        <dbReference type="SAM" id="Phobius"/>
    </source>
</evidence>
<keyword evidence="1" id="KW-0472">Membrane</keyword>
<organism evidence="2 3">
    <name type="scientific">Kluyveromyces marxianus</name>
    <name type="common">Yeast</name>
    <name type="synonym">Candida kefyr</name>
    <dbReference type="NCBI Taxonomy" id="4911"/>
    <lineage>
        <taxon>Eukaryota</taxon>
        <taxon>Fungi</taxon>
        <taxon>Dikarya</taxon>
        <taxon>Ascomycota</taxon>
        <taxon>Saccharomycotina</taxon>
        <taxon>Saccharomycetes</taxon>
        <taxon>Saccharomycetales</taxon>
        <taxon>Saccharomycetaceae</taxon>
        <taxon>Kluyveromyces</taxon>
    </lineage>
</organism>
<dbReference type="Proteomes" id="UP000422736">
    <property type="component" value="Chromosome 6"/>
</dbReference>
<keyword evidence="1" id="KW-0812">Transmembrane</keyword>
<keyword evidence="3" id="KW-1185">Reference proteome</keyword>
<protein>
    <submittedName>
        <fullName evidence="2">Uncharacterized protein</fullName>
    </submittedName>
</protein>
<keyword evidence="1" id="KW-1133">Transmembrane helix</keyword>
<sequence>MPSTTTVIIIIIIIIIIATSTTTFFFFKKKKKKSFVFPFSSQFFQNVTFSQVFPGFPATLSSLRHPLVASFLFPALRLLFFSVVVVAVFFFLFLHFLFSVLFGIHYLSTGSPEHWNTRIRTVSRHMAARETGKLQEAHRKVAHETLSSYKM</sequence>
<reference evidence="2 3" key="1">
    <citation type="submission" date="2016-03" db="EMBL/GenBank/DDBJ databases">
        <title>How can Kluyveromyces marxianus grow so fast - potential evolutionary course in Saccharomyces Complex revealed by comparative genomics.</title>
        <authorList>
            <person name="Mo W."/>
            <person name="Lu W."/>
            <person name="Yang X."/>
            <person name="Qi J."/>
            <person name="Lv H."/>
        </authorList>
    </citation>
    <scope>NUCLEOTIDE SEQUENCE [LARGE SCALE GENOMIC DNA]</scope>
    <source>
        <strain evidence="2 3">FIM1</strain>
    </source>
</reference>